<feature type="transmembrane region" description="Helical" evidence="2">
    <location>
        <begin position="418"/>
        <end position="439"/>
    </location>
</feature>
<accession>D4YJP4</accession>
<dbReference type="RefSeq" id="WP_005881706.1">
    <property type="nucleotide sequence ID" value="NZ_ADNU01000007.1"/>
</dbReference>
<evidence type="ECO:0000313" key="4">
    <source>
        <dbReference type="Proteomes" id="UP000005714"/>
    </source>
</evidence>
<keyword evidence="2" id="KW-1133">Transmembrane helix</keyword>
<evidence type="ECO:0000256" key="1">
    <source>
        <dbReference type="SAM" id="MobiDB-lite"/>
    </source>
</evidence>
<evidence type="ECO:0000313" key="3">
    <source>
        <dbReference type="EMBL" id="EFG48635.1"/>
    </source>
</evidence>
<dbReference type="EMBL" id="ADNU01000007">
    <property type="protein sequence ID" value="EFG48635.1"/>
    <property type="molecule type" value="Genomic_DNA"/>
</dbReference>
<dbReference type="eggNOG" id="COG1215">
    <property type="taxonomic scope" value="Bacteria"/>
</dbReference>
<dbReference type="STRING" id="585530.HMPREF0183_0154"/>
<dbReference type="PANTHER" id="PTHR36851">
    <property type="entry name" value="UNNAMED PRODUCT"/>
    <property type="match status" value="1"/>
</dbReference>
<gene>
    <name evidence="3" type="ORF">HMPREF0183_0154</name>
</gene>
<feature type="transmembrane region" description="Helical" evidence="2">
    <location>
        <begin position="44"/>
        <end position="63"/>
    </location>
</feature>
<protein>
    <recommendedName>
        <fullName evidence="5">Glycosyltransferase 2-like domain-containing protein</fullName>
    </recommendedName>
</protein>
<feature type="transmembrane region" description="Helical" evidence="2">
    <location>
        <begin position="491"/>
        <end position="514"/>
    </location>
</feature>
<keyword evidence="2" id="KW-0812">Transmembrane</keyword>
<dbReference type="InterPro" id="IPR029044">
    <property type="entry name" value="Nucleotide-diphossugar_trans"/>
</dbReference>
<keyword evidence="4" id="KW-1185">Reference proteome</keyword>
<name>D4YJP4_9MICO</name>
<keyword evidence="2" id="KW-0472">Membrane</keyword>
<organism evidence="3 4">
    <name type="scientific">Brevibacterium mcbrellneri ATCC 49030</name>
    <dbReference type="NCBI Taxonomy" id="585530"/>
    <lineage>
        <taxon>Bacteria</taxon>
        <taxon>Bacillati</taxon>
        <taxon>Actinomycetota</taxon>
        <taxon>Actinomycetes</taxon>
        <taxon>Micrococcales</taxon>
        <taxon>Brevibacteriaceae</taxon>
        <taxon>Brevibacterium</taxon>
    </lineage>
</organism>
<dbReference type="AlphaFoldDB" id="D4YJP4"/>
<sequence>MDNEIPLGKRRPLYRFFELLPALMSYGALILLIVLSAISPIAGSVYVLAVVGFMFIRGVRGAFDLVRGYNRYKRSARVDWGSRLTDIGLTLDGKRVPPSPPGSFNVHRHRELLDLIKSNPEDYIHPNDIVHAVIIAAYNESYEVIAPTVRGLQYTTTPGEQLAIFFAYEERGGEEIERTVNRLKNEYGHKFREFELIKHPRDLPDEIAGKGANITYAGYRVQEWADENGIDYSNVVVTTLDCDNKPYESYFDYVSYEYIADPERKRRSYQPIALYLSNIWDAPAITRVIASANCFFNLTTTVRPFALRNFASHSQSLDALVEMDFWSKRTIVEDGHQYWRSYFHFGGDYKVTAIHVPIFQDAVLAGTLKQSIVAQFKQLARWSYGASDVPYAAQGIADKKAPFWPAAVRFFMLLEGHVTLACVSIIIAFGGWVPVIALLQSGGSKTSFVANMPFVVGVIQQVAMISLLVSMLVFLSILTPRPVRYGRMRSFMMIGQWFLYPFTIMTFNASTALYSQGRLLFGKYREKFDVTEKSIVADADSDFATAQMTSAGVHRRASLLARNEHESGRGSVAEQGATQGSEHSDKR</sequence>
<dbReference type="PANTHER" id="PTHR36851:SF1">
    <property type="entry name" value="GLYCO_TRANS_2-LIKE DOMAIN-CONTAINING PROTEIN"/>
    <property type="match status" value="1"/>
</dbReference>
<feature type="transmembrane region" description="Helical" evidence="2">
    <location>
        <begin position="16"/>
        <end position="38"/>
    </location>
</feature>
<evidence type="ECO:0008006" key="5">
    <source>
        <dbReference type="Google" id="ProtNLM"/>
    </source>
</evidence>
<dbReference type="Gene3D" id="3.90.550.10">
    <property type="entry name" value="Spore Coat Polysaccharide Biosynthesis Protein SpsA, Chain A"/>
    <property type="match status" value="1"/>
</dbReference>
<feature type="transmembrane region" description="Helical" evidence="2">
    <location>
        <begin position="459"/>
        <end position="479"/>
    </location>
</feature>
<evidence type="ECO:0000256" key="2">
    <source>
        <dbReference type="SAM" id="Phobius"/>
    </source>
</evidence>
<proteinExistence type="predicted"/>
<comment type="caution">
    <text evidence="3">The sequence shown here is derived from an EMBL/GenBank/DDBJ whole genome shotgun (WGS) entry which is preliminary data.</text>
</comment>
<reference evidence="3 4" key="1">
    <citation type="submission" date="2010-04" db="EMBL/GenBank/DDBJ databases">
        <authorList>
            <person name="Qin X."/>
            <person name="Bachman B."/>
            <person name="Battles P."/>
            <person name="Bell A."/>
            <person name="Bess C."/>
            <person name="Bickham C."/>
            <person name="Chaboub L."/>
            <person name="Chen D."/>
            <person name="Coyle M."/>
            <person name="Deiros D.R."/>
            <person name="Dinh H."/>
            <person name="Forbes L."/>
            <person name="Fowler G."/>
            <person name="Francisco L."/>
            <person name="Fu Q."/>
            <person name="Gubbala S."/>
            <person name="Hale W."/>
            <person name="Han Y."/>
            <person name="Hemphill L."/>
            <person name="Highlander S.K."/>
            <person name="Hirani K."/>
            <person name="Hogues M."/>
            <person name="Jackson L."/>
            <person name="Jakkamsetti A."/>
            <person name="Javaid M."/>
            <person name="Jiang H."/>
            <person name="Korchina V."/>
            <person name="Kovar C."/>
            <person name="Lara F."/>
            <person name="Lee S."/>
            <person name="Mata R."/>
            <person name="Mathew T."/>
            <person name="Moen C."/>
            <person name="Morales K."/>
            <person name="Munidasa M."/>
            <person name="Nazareth L."/>
            <person name="Ngo R."/>
            <person name="Nguyen L."/>
            <person name="Okwuonu G."/>
            <person name="Ongeri F."/>
            <person name="Patil S."/>
            <person name="Petrosino J."/>
            <person name="Pham C."/>
            <person name="Pham P."/>
            <person name="Pu L.-L."/>
            <person name="Puazo M."/>
            <person name="Raj R."/>
            <person name="Reid J."/>
            <person name="Rouhana J."/>
            <person name="Saada N."/>
            <person name="Shang Y."/>
            <person name="Simmons D."/>
            <person name="Thornton R."/>
            <person name="Warren J."/>
            <person name="Weissenberger G."/>
            <person name="Zhang J."/>
            <person name="Zhang L."/>
            <person name="Zhou C."/>
            <person name="Zhu D."/>
            <person name="Muzny D."/>
            <person name="Worley K."/>
            <person name="Gibbs R."/>
        </authorList>
    </citation>
    <scope>NUCLEOTIDE SEQUENCE [LARGE SCALE GENOMIC DNA]</scope>
    <source>
        <strain evidence="3 4">ATCC 49030</strain>
    </source>
</reference>
<dbReference type="OrthoDB" id="4796411at2"/>
<feature type="region of interest" description="Disordered" evidence="1">
    <location>
        <begin position="562"/>
        <end position="587"/>
    </location>
</feature>
<dbReference type="Proteomes" id="UP000005714">
    <property type="component" value="Unassembled WGS sequence"/>
</dbReference>